<comment type="caution">
    <text evidence="1">The sequence shown here is derived from an EMBL/GenBank/DDBJ whole genome shotgun (WGS) entry which is preliminary data.</text>
</comment>
<dbReference type="OrthoDB" id="2413601at2759"/>
<dbReference type="EMBL" id="CAJVPI010000454">
    <property type="protein sequence ID" value="CAG8537311.1"/>
    <property type="molecule type" value="Genomic_DNA"/>
</dbReference>
<dbReference type="InterPro" id="IPR013761">
    <property type="entry name" value="SAM/pointed_sf"/>
</dbReference>
<evidence type="ECO:0000313" key="2">
    <source>
        <dbReference type="Proteomes" id="UP000789739"/>
    </source>
</evidence>
<name>A0A9N9ANU9_9GLOM</name>
<gene>
    <name evidence="1" type="ORF">PBRASI_LOCUS4411</name>
</gene>
<dbReference type="Proteomes" id="UP000789739">
    <property type="component" value="Unassembled WGS sequence"/>
</dbReference>
<sequence>MPSDYETACPKEKISRDLGSFLRLNYLSARIIPRIFFSFECDNPMLENTKHNPTTTCSTSDRAVAHHLRGVYPDISEKTVRILEENEINGRTFLELTEEKLMQDGMIRGPAANISKNSK</sequence>
<proteinExistence type="predicted"/>
<protein>
    <submittedName>
        <fullName evidence="1">2689_t:CDS:1</fullName>
    </submittedName>
</protein>
<dbReference type="AlphaFoldDB" id="A0A9N9ANU9"/>
<accession>A0A9N9ANU9</accession>
<organism evidence="1 2">
    <name type="scientific">Paraglomus brasilianum</name>
    <dbReference type="NCBI Taxonomy" id="144538"/>
    <lineage>
        <taxon>Eukaryota</taxon>
        <taxon>Fungi</taxon>
        <taxon>Fungi incertae sedis</taxon>
        <taxon>Mucoromycota</taxon>
        <taxon>Glomeromycotina</taxon>
        <taxon>Glomeromycetes</taxon>
        <taxon>Paraglomerales</taxon>
        <taxon>Paraglomeraceae</taxon>
        <taxon>Paraglomus</taxon>
    </lineage>
</organism>
<evidence type="ECO:0000313" key="1">
    <source>
        <dbReference type="EMBL" id="CAG8537311.1"/>
    </source>
</evidence>
<keyword evidence="2" id="KW-1185">Reference proteome</keyword>
<dbReference type="Gene3D" id="1.10.150.50">
    <property type="entry name" value="Transcription Factor, Ets-1"/>
    <property type="match status" value="1"/>
</dbReference>
<reference evidence="1" key="1">
    <citation type="submission" date="2021-06" db="EMBL/GenBank/DDBJ databases">
        <authorList>
            <person name="Kallberg Y."/>
            <person name="Tangrot J."/>
            <person name="Rosling A."/>
        </authorList>
    </citation>
    <scope>NUCLEOTIDE SEQUENCE</scope>
    <source>
        <strain evidence="1">BR232B</strain>
    </source>
</reference>